<evidence type="ECO:0000313" key="2">
    <source>
        <dbReference type="Proteomes" id="UP000266673"/>
    </source>
</evidence>
<proteinExistence type="predicted"/>
<sequence length="149" mass="17419">MPLIFSEINGKDPDNVWKNINLKLYSAFGYNEKLKSPDDNEKKYCLQLILLLQNWAFANKYPVRTWLEKAINIFGKEELERLKNFESVGLIVQSKKRINNEEFKQIEKSKKSKVKKDGKNFFNLIIESQNGKELRMLICLGAEITESTN</sequence>
<protein>
    <submittedName>
        <fullName evidence="1">Uncharacterized protein</fullName>
    </submittedName>
</protein>
<dbReference type="EMBL" id="QKWP01000306">
    <property type="protein sequence ID" value="RIB22506.1"/>
    <property type="molecule type" value="Genomic_DNA"/>
</dbReference>
<keyword evidence="2" id="KW-1185">Reference proteome</keyword>
<reference evidence="1 2" key="1">
    <citation type="submission" date="2018-06" db="EMBL/GenBank/DDBJ databases">
        <title>Comparative genomics reveals the genomic features of Rhizophagus irregularis, R. cerebriforme, R. diaphanum and Gigaspora rosea, and their symbiotic lifestyle signature.</title>
        <authorList>
            <person name="Morin E."/>
            <person name="San Clemente H."/>
            <person name="Chen E.C.H."/>
            <person name="De La Providencia I."/>
            <person name="Hainaut M."/>
            <person name="Kuo A."/>
            <person name="Kohler A."/>
            <person name="Murat C."/>
            <person name="Tang N."/>
            <person name="Roy S."/>
            <person name="Loubradou J."/>
            <person name="Henrissat B."/>
            <person name="Grigoriev I.V."/>
            <person name="Corradi N."/>
            <person name="Roux C."/>
            <person name="Martin F.M."/>
        </authorList>
    </citation>
    <scope>NUCLEOTIDE SEQUENCE [LARGE SCALE GENOMIC DNA]</scope>
    <source>
        <strain evidence="1 2">DAOM 194757</strain>
    </source>
</reference>
<organism evidence="1 2">
    <name type="scientific">Gigaspora rosea</name>
    <dbReference type="NCBI Taxonomy" id="44941"/>
    <lineage>
        <taxon>Eukaryota</taxon>
        <taxon>Fungi</taxon>
        <taxon>Fungi incertae sedis</taxon>
        <taxon>Mucoromycota</taxon>
        <taxon>Glomeromycotina</taxon>
        <taxon>Glomeromycetes</taxon>
        <taxon>Diversisporales</taxon>
        <taxon>Gigasporaceae</taxon>
        <taxon>Gigaspora</taxon>
    </lineage>
</organism>
<comment type="caution">
    <text evidence="1">The sequence shown here is derived from an EMBL/GenBank/DDBJ whole genome shotgun (WGS) entry which is preliminary data.</text>
</comment>
<gene>
    <name evidence="1" type="ORF">C2G38_2173820</name>
</gene>
<accession>A0A397VU12</accession>
<dbReference type="AlphaFoldDB" id="A0A397VU12"/>
<dbReference type="OrthoDB" id="2487623at2759"/>
<evidence type="ECO:0000313" key="1">
    <source>
        <dbReference type="EMBL" id="RIB22506.1"/>
    </source>
</evidence>
<name>A0A397VU12_9GLOM</name>
<dbReference type="Proteomes" id="UP000266673">
    <property type="component" value="Unassembled WGS sequence"/>
</dbReference>